<evidence type="ECO:0000313" key="2">
    <source>
        <dbReference type="EMBL" id="MBB3208283.1"/>
    </source>
</evidence>
<reference evidence="2 3" key="1">
    <citation type="submission" date="2020-08" db="EMBL/GenBank/DDBJ databases">
        <title>Genomic Encyclopedia of Type Strains, Phase III (KMG-III): the genomes of soil and plant-associated and newly described type strains.</title>
        <authorList>
            <person name="Whitman W."/>
        </authorList>
    </citation>
    <scope>NUCLEOTIDE SEQUENCE [LARGE SCALE GENOMIC DNA]</scope>
    <source>
        <strain evidence="2 3">CECT 8075</strain>
    </source>
</reference>
<comment type="caution">
    <text evidence="2">The sequence shown here is derived from an EMBL/GenBank/DDBJ whole genome shotgun (WGS) entry which is preliminary data.</text>
</comment>
<feature type="region of interest" description="Disordered" evidence="1">
    <location>
        <begin position="178"/>
        <end position="204"/>
    </location>
</feature>
<organism evidence="2 3">
    <name type="scientific">Aporhodopirellula rubra</name>
    <dbReference type="NCBI Taxonomy" id="980271"/>
    <lineage>
        <taxon>Bacteria</taxon>
        <taxon>Pseudomonadati</taxon>
        <taxon>Planctomycetota</taxon>
        <taxon>Planctomycetia</taxon>
        <taxon>Pirellulales</taxon>
        <taxon>Pirellulaceae</taxon>
        <taxon>Aporhodopirellula</taxon>
    </lineage>
</organism>
<feature type="region of interest" description="Disordered" evidence="1">
    <location>
        <begin position="65"/>
        <end position="94"/>
    </location>
</feature>
<dbReference type="EMBL" id="JACHXU010000015">
    <property type="protein sequence ID" value="MBB3208283.1"/>
    <property type="molecule type" value="Genomic_DNA"/>
</dbReference>
<sequence length="237" mass="25356">MKWSRVSVRSRPRFLAITVAIACVALSLDVSSTWSQTVQLPSVRQFSYRGGVMVPDGGSTFLGGNRSSAMSSSSRGLPGLPNVPGSNLSSRGSAGSVSASVTIIDLDEMDRQILGYDPHDKKRGRRVDGTSVAGSVERTVADEIAEAKSLVRNARRALSEGHPSTARHAYQLAIEKLSRVSTQTRRSPGSIGSPNESRSSGNFVSVNHQPDYLLAYARAEYAKAFPPTNNPPQKVSP</sequence>
<keyword evidence="3" id="KW-1185">Reference proteome</keyword>
<feature type="compositionally biased region" description="Polar residues" evidence="1">
    <location>
        <begin position="179"/>
        <end position="204"/>
    </location>
</feature>
<dbReference type="RefSeq" id="WP_184306509.1">
    <property type="nucleotide sequence ID" value="NZ_JACHXU010000015.1"/>
</dbReference>
<dbReference type="AlphaFoldDB" id="A0A7W5H7E7"/>
<gene>
    <name evidence="2" type="ORF">FHS27_004111</name>
</gene>
<evidence type="ECO:0000313" key="3">
    <source>
        <dbReference type="Proteomes" id="UP000536179"/>
    </source>
</evidence>
<dbReference type="Proteomes" id="UP000536179">
    <property type="component" value="Unassembled WGS sequence"/>
</dbReference>
<protein>
    <submittedName>
        <fullName evidence="2">Uncharacterized protein</fullName>
    </submittedName>
</protein>
<accession>A0A7W5H7E7</accession>
<evidence type="ECO:0000256" key="1">
    <source>
        <dbReference type="SAM" id="MobiDB-lite"/>
    </source>
</evidence>
<name>A0A7W5H7E7_9BACT</name>
<proteinExistence type="predicted"/>